<dbReference type="OrthoDB" id="952635at2"/>
<dbReference type="InterPro" id="IPR002716">
    <property type="entry name" value="PIN_dom"/>
</dbReference>
<evidence type="ECO:0000313" key="2">
    <source>
        <dbReference type="EMBL" id="RCR67042.1"/>
    </source>
</evidence>
<dbReference type="AlphaFoldDB" id="A0A368JHM1"/>
<dbReference type="Pfam" id="PF01850">
    <property type="entry name" value="PIN"/>
    <property type="match status" value="1"/>
</dbReference>
<feature type="domain" description="PIN" evidence="1">
    <location>
        <begin position="2"/>
        <end position="124"/>
    </location>
</feature>
<dbReference type="InterPro" id="IPR029060">
    <property type="entry name" value="PIN-like_dom_sf"/>
</dbReference>
<evidence type="ECO:0000313" key="3">
    <source>
        <dbReference type="Proteomes" id="UP000253383"/>
    </source>
</evidence>
<organism evidence="2 3">
    <name type="scientific">Larkinella punicea</name>
    <dbReference type="NCBI Taxonomy" id="2315727"/>
    <lineage>
        <taxon>Bacteria</taxon>
        <taxon>Pseudomonadati</taxon>
        <taxon>Bacteroidota</taxon>
        <taxon>Cytophagia</taxon>
        <taxon>Cytophagales</taxon>
        <taxon>Spirosomataceae</taxon>
        <taxon>Larkinella</taxon>
    </lineage>
</organism>
<name>A0A368JHM1_9BACT</name>
<protein>
    <submittedName>
        <fullName evidence="2">Type II toxin-antitoxin system VapC family toxin</fullName>
    </submittedName>
</protein>
<gene>
    <name evidence="2" type="ORF">DUE52_23585</name>
</gene>
<dbReference type="Gene3D" id="3.40.50.1010">
    <property type="entry name" value="5'-nuclease"/>
    <property type="match status" value="1"/>
</dbReference>
<dbReference type="SUPFAM" id="SSF88723">
    <property type="entry name" value="PIN domain-like"/>
    <property type="match status" value="1"/>
</dbReference>
<keyword evidence="3" id="KW-1185">Reference proteome</keyword>
<proteinExistence type="predicted"/>
<dbReference type="RefSeq" id="WP_114408529.1">
    <property type="nucleotide sequence ID" value="NZ_QOWE01000022.1"/>
</dbReference>
<evidence type="ECO:0000259" key="1">
    <source>
        <dbReference type="Pfam" id="PF01850"/>
    </source>
</evidence>
<reference evidence="2 3" key="1">
    <citation type="submission" date="2018-07" db="EMBL/GenBank/DDBJ databases">
        <title>Genome analysis of Larkinella rosea.</title>
        <authorList>
            <person name="Zhou Z."/>
            <person name="Wang G."/>
        </authorList>
    </citation>
    <scope>NUCLEOTIDE SEQUENCE [LARGE SCALE GENOMIC DNA]</scope>
    <source>
        <strain evidence="3">zzj9</strain>
    </source>
</reference>
<dbReference type="Proteomes" id="UP000253383">
    <property type="component" value="Unassembled WGS sequence"/>
</dbReference>
<sequence>MIYFDTDVLINLLIPQDPAKHQFTKEFYQSVVDQERFFISQLCILETAFTLRKLGQPTSDIEAMVDALMAYEPVSSTHDEMKRGLALAKLIGFQNISDCLHTAIAETHCTELVTFNKADFKRIQKHTRLKVTIL</sequence>
<accession>A0A368JHM1</accession>
<dbReference type="EMBL" id="QOWE01000022">
    <property type="protein sequence ID" value="RCR67042.1"/>
    <property type="molecule type" value="Genomic_DNA"/>
</dbReference>
<comment type="caution">
    <text evidence="2">The sequence shown here is derived from an EMBL/GenBank/DDBJ whole genome shotgun (WGS) entry which is preliminary data.</text>
</comment>